<dbReference type="EMBL" id="JAMQAW010000025">
    <property type="protein sequence ID" value="MCM2390673.1"/>
    <property type="molecule type" value="Genomic_DNA"/>
</dbReference>
<evidence type="ECO:0000313" key="3">
    <source>
        <dbReference type="Proteomes" id="UP001431429"/>
    </source>
</evidence>
<sequence>MDRGDRSAGPAGRMPSTGLGVVFAIGTVFTAVAFMTSWGGTSWMFGSAVSVIVGGLALMRERQKTLLAFAGLVVTFGAVVVSLIAGDDLPQEPAPMTALALSVLVGSAIRTLPTGAAAQIATGGVVVTGVIWFDGLSGVTTLATMGMIAALVIGPVLRGLDRDRHTNTRVPRGPWTEPPRS</sequence>
<dbReference type="Proteomes" id="UP001431429">
    <property type="component" value="Unassembled WGS sequence"/>
</dbReference>
<protein>
    <submittedName>
        <fullName evidence="2">Metal transporter</fullName>
    </submittedName>
</protein>
<gene>
    <name evidence="2" type="ORF">NBG84_20620</name>
</gene>
<feature type="transmembrane region" description="Helical" evidence="1">
    <location>
        <begin position="139"/>
        <end position="160"/>
    </location>
</feature>
<comment type="caution">
    <text evidence="2">The sequence shown here is derived from an EMBL/GenBank/DDBJ whole genome shotgun (WGS) entry which is preliminary data.</text>
</comment>
<keyword evidence="1" id="KW-0812">Transmembrane</keyword>
<feature type="transmembrane region" description="Helical" evidence="1">
    <location>
        <begin position="41"/>
        <end position="59"/>
    </location>
</feature>
<evidence type="ECO:0000313" key="2">
    <source>
        <dbReference type="EMBL" id="MCM2390673.1"/>
    </source>
</evidence>
<keyword evidence="1" id="KW-1133">Transmembrane helix</keyword>
<evidence type="ECO:0000256" key="1">
    <source>
        <dbReference type="SAM" id="Phobius"/>
    </source>
</evidence>
<feature type="transmembrane region" description="Helical" evidence="1">
    <location>
        <begin position="12"/>
        <end position="35"/>
    </location>
</feature>
<keyword evidence="1" id="KW-0472">Membrane</keyword>
<proteinExistence type="predicted"/>
<reference evidence="2" key="1">
    <citation type="submission" date="2022-06" db="EMBL/GenBank/DDBJ databases">
        <title>Genome public.</title>
        <authorList>
            <person name="Sun Q."/>
        </authorList>
    </citation>
    <scope>NUCLEOTIDE SEQUENCE</scope>
    <source>
        <strain evidence="2">CWNU-1</strain>
    </source>
</reference>
<keyword evidence="3" id="KW-1185">Reference proteome</keyword>
<feature type="transmembrane region" description="Helical" evidence="1">
    <location>
        <begin position="66"/>
        <end position="86"/>
    </location>
</feature>
<dbReference type="RefSeq" id="WP_250921004.1">
    <property type="nucleotide sequence ID" value="NZ_JAMQAW010000025.1"/>
</dbReference>
<accession>A0ABT0UPZ3</accession>
<organism evidence="2 3">
    <name type="scientific">Streptomyces albipurpureus</name>
    <dbReference type="NCBI Taxonomy" id="2897419"/>
    <lineage>
        <taxon>Bacteria</taxon>
        <taxon>Bacillati</taxon>
        <taxon>Actinomycetota</taxon>
        <taxon>Actinomycetes</taxon>
        <taxon>Kitasatosporales</taxon>
        <taxon>Streptomycetaceae</taxon>
        <taxon>Streptomyces</taxon>
    </lineage>
</organism>
<name>A0ABT0UPZ3_9ACTN</name>